<dbReference type="Proteomes" id="UP000636709">
    <property type="component" value="Unassembled WGS sequence"/>
</dbReference>
<protein>
    <recommendedName>
        <fullName evidence="1">DUF632 domain-containing protein</fullName>
    </recommendedName>
</protein>
<gene>
    <name evidence="2" type="ORF">HU200_062091</name>
</gene>
<comment type="caution">
    <text evidence="2">The sequence shown here is derived from an EMBL/GenBank/DDBJ whole genome shotgun (WGS) entry which is preliminary data.</text>
</comment>
<accession>A0A835DXM8</accession>
<keyword evidence="3" id="KW-1185">Reference proteome</keyword>
<feature type="domain" description="DUF632" evidence="1">
    <location>
        <begin position="71"/>
        <end position="142"/>
    </location>
</feature>
<proteinExistence type="predicted"/>
<organism evidence="2 3">
    <name type="scientific">Digitaria exilis</name>
    <dbReference type="NCBI Taxonomy" id="1010633"/>
    <lineage>
        <taxon>Eukaryota</taxon>
        <taxon>Viridiplantae</taxon>
        <taxon>Streptophyta</taxon>
        <taxon>Embryophyta</taxon>
        <taxon>Tracheophyta</taxon>
        <taxon>Spermatophyta</taxon>
        <taxon>Magnoliopsida</taxon>
        <taxon>Liliopsida</taxon>
        <taxon>Poales</taxon>
        <taxon>Poaceae</taxon>
        <taxon>PACMAD clade</taxon>
        <taxon>Panicoideae</taxon>
        <taxon>Panicodae</taxon>
        <taxon>Paniceae</taxon>
        <taxon>Anthephorinae</taxon>
        <taxon>Digitaria</taxon>
    </lineage>
</organism>
<reference evidence="2" key="1">
    <citation type="submission" date="2020-07" db="EMBL/GenBank/DDBJ databases">
        <title>Genome sequence and genetic diversity analysis of an under-domesticated orphan crop, white fonio (Digitaria exilis).</title>
        <authorList>
            <person name="Bennetzen J.L."/>
            <person name="Chen S."/>
            <person name="Ma X."/>
            <person name="Wang X."/>
            <person name="Yssel A.E.J."/>
            <person name="Chaluvadi S.R."/>
            <person name="Johnson M."/>
            <person name="Gangashetty P."/>
            <person name="Hamidou F."/>
            <person name="Sanogo M.D."/>
            <person name="Zwaenepoel A."/>
            <person name="Wallace J."/>
            <person name="Van De Peer Y."/>
            <person name="Van Deynze A."/>
        </authorList>
    </citation>
    <scope>NUCLEOTIDE SEQUENCE</scope>
    <source>
        <tissue evidence="2">Leaves</tissue>
    </source>
</reference>
<dbReference type="AlphaFoldDB" id="A0A835DXM8"/>
<evidence type="ECO:0000313" key="3">
    <source>
        <dbReference type="Proteomes" id="UP000636709"/>
    </source>
</evidence>
<name>A0A835DXM8_9POAL</name>
<dbReference type="InterPro" id="IPR006867">
    <property type="entry name" value="DUF632"/>
</dbReference>
<dbReference type="EMBL" id="JACEFO010002617">
    <property type="protein sequence ID" value="KAF8653951.1"/>
    <property type="molecule type" value="Genomic_DNA"/>
</dbReference>
<dbReference type="PANTHER" id="PTHR21450:SF48">
    <property type="entry name" value="OS08G0551200 PROTEIN"/>
    <property type="match status" value="1"/>
</dbReference>
<dbReference type="Pfam" id="PF04782">
    <property type="entry name" value="DUF632"/>
    <property type="match status" value="1"/>
</dbReference>
<dbReference type="PANTHER" id="PTHR21450">
    <property type="entry name" value="PROTEIN ALTERED PHOSPHATE STARVATION RESPONSE 1"/>
    <property type="match status" value="1"/>
</dbReference>
<evidence type="ECO:0000259" key="1">
    <source>
        <dbReference type="Pfam" id="PF04782"/>
    </source>
</evidence>
<sequence length="145" mass="16436">MAGISSFATVVEAPLVEDSLQSCMTRVFGAMESFAVSSENAYEQGSYIRAEEDKAQHDDRANGGALDALVKIREHYEHKRKVQRKMYYDDVEAHKLKAMEICANKIKTKTNISIDFVSSILENTNKLRDEELCPQTHDMIRGYVL</sequence>
<evidence type="ECO:0000313" key="2">
    <source>
        <dbReference type="EMBL" id="KAF8653951.1"/>
    </source>
</evidence>